<dbReference type="Pfam" id="PF19086">
    <property type="entry name" value="Terpene_syn_C_2"/>
    <property type="match status" value="1"/>
</dbReference>
<dbReference type="SFLD" id="SFLDS00005">
    <property type="entry name" value="Isoprenoid_Synthase_Type_I"/>
    <property type="match status" value="1"/>
</dbReference>
<sequence>MLDWAQAHGLFLNEEHRRRTVRARFAWLAARCYPHAERRLLQAIADYIACFFLIDDLFVDRVDRISASTVPQLTAMLDVMDLHCLSEKPVYGETAWLDVCERLRQLLPAEHFERFAHGMRLWATVAGLQILNHLNGQPPAMQTYITVRRYMGGVYPTLDLIDPANAAPLPAAVLSRPEVQQLRLQVNNIVCWSNDTHSVDVEMKQPGQFWNMVTVYAAQERSLQHAFDYAAARIRTEIDQFLVLAAATEQNADHCLHTYIAGLKDWLRGYFDWLEHDTQRYSPQFAEKDADDRAFAHLV</sequence>
<dbReference type="InterPro" id="IPR008949">
    <property type="entry name" value="Isoprenoid_synthase_dom_sf"/>
</dbReference>
<keyword evidence="1" id="KW-0456">Lyase</keyword>
<dbReference type="SUPFAM" id="SSF48576">
    <property type="entry name" value="Terpenoid synthases"/>
    <property type="match status" value="1"/>
</dbReference>
<proteinExistence type="inferred from homology"/>
<dbReference type="Proteomes" id="UP000620046">
    <property type="component" value="Unassembled WGS sequence"/>
</dbReference>
<keyword evidence="1" id="KW-0479">Metal-binding</keyword>
<evidence type="ECO:0000313" key="3">
    <source>
        <dbReference type="Proteomes" id="UP000620046"/>
    </source>
</evidence>
<dbReference type="PANTHER" id="PTHR35201:SF4">
    <property type="entry name" value="BETA-PINACENE SYNTHASE-RELATED"/>
    <property type="match status" value="1"/>
</dbReference>
<dbReference type="PANTHER" id="PTHR35201">
    <property type="entry name" value="TERPENE SYNTHASE"/>
    <property type="match status" value="1"/>
</dbReference>
<dbReference type="Gene3D" id="1.10.600.10">
    <property type="entry name" value="Farnesyl Diphosphate Synthase"/>
    <property type="match status" value="1"/>
</dbReference>
<dbReference type="EC" id="4.2.3.-" evidence="1"/>
<gene>
    <name evidence="2" type="ORF">GCM10010981_24560</name>
</gene>
<protein>
    <recommendedName>
        <fullName evidence="1">Terpene synthase</fullName>
        <ecNumber evidence="1">4.2.3.-</ecNumber>
    </recommendedName>
</protein>
<reference evidence="3" key="1">
    <citation type="journal article" date="2019" name="Int. J. Syst. Evol. Microbiol.">
        <title>The Global Catalogue of Microorganisms (GCM) 10K type strain sequencing project: providing services to taxonomists for standard genome sequencing and annotation.</title>
        <authorList>
            <consortium name="The Broad Institute Genomics Platform"/>
            <consortium name="The Broad Institute Genome Sequencing Center for Infectious Disease"/>
            <person name="Wu L."/>
            <person name="Ma J."/>
        </authorList>
    </citation>
    <scope>NUCLEOTIDE SEQUENCE [LARGE SCALE GENOMIC DNA]</scope>
    <source>
        <strain evidence="3">CGMCC 1.15439</strain>
    </source>
</reference>
<comment type="caution">
    <text evidence="2">The sequence shown here is derived from an EMBL/GenBank/DDBJ whole genome shotgun (WGS) entry which is preliminary data.</text>
</comment>
<comment type="similarity">
    <text evidence="1">Belongs to the terpene synthase family.</text>
</comment>
<dbReference type="InterPro" id="IPR034686">
    <property type="entry name" value="Terpene_cyclase-like_2"/>
</dbReference>
<evidence type="ECO:0000313" key="2">
    <source>
        <dbReference type="EMBL" id="GGA34611.1"/>
    </source>
</evidence>
<keyword evidence="3" id="KW-1185">Reference proteome</keyword>
<dbReference type="EMBL" id="BMJA01000002">
    <property type="protein sequence ID" value="GGA34611.1"/>
    <property type="molecule type" value="Genomic_DNA"/>
</dbReference>
<dbReference type="SFLD" id="SFLDG01020">
    <property type="entry name" value="Terpene_Cyclase_Like_2"/>
    <property type="match status" value="1"/>
</dbReference>
<keyword evidence="1" id="KW-0460">Magnesium</keyword>
<evidence type="ECO:0000256" key="1">
    <source>
        <dbReference type="RuleBase" id="RU366034"/>
    </source>
</evidence>
<comment type="cofactor">
    <cofactor evidence="1">
        <name>Mg(2+)</name>
        <dbReference type="ChEBI" id="CHEBI:18420"/>
    </cofactor>
</comment>
<organism evidence="2 3">
    <name type="scientific">Dyella nitratireducens</name>
    <dbReference type="NCBI Taxonomy" id="1849580"/>
    <lineage>
        <taxon>Bacteria</taxon>
        <taxon>Pseudomonadati</taxon>
        <taxon>Pseudomonadota</taxon>
        <taxon>Gammaproteobacteria</taxon>
        <taxon>Lysobacterales</taxon>
        <taxon>Rhodanobacteraceae</taxon>
        <taxon>Dyella</taxon>
    </lineage>
</organism>
<name>A0ABQ1FZP3_9GAMM</name>
<accession>A0ABQ1FZP3</accession>